<keyword evidence="2" id="KW-1185">Reference proteome</keyword>
<comment type="caution">
    <text evidence="1">The sequence shown here is derived from an EMBL/GenBank/DDBJ whole genome shotgun (WGS) entry which is preliminary data.</text>
</comment>
<sequence length="139" mass="15984">MVLLRYDLEDSLDFQHSYETRKEYNMLLKILEEGVEVMKNEAQGLQTILSDPSTSEEEKVLQIMRVHNGDAHLPIFIDYDILDHLIEGFTAEDLDLKSYWAESDFDSDLDEGTVAHDLEEACFEQSISKLCDENSSTLC</sequence>
<protein>
    <submittedName>
        <fullName evidence="1">Uncharacterized protein</fullName>
    </submittedName>
</protein>
<proteinExistence type="predicted"/>
<evidence type="ECO:0000313" key="2">
    <source>
        <dbReference type="Proteomes" id="UP000076154"/>
    </source>
</evidence>
<dbReference type="Proteomes" id="UP000076154">
    <property type="component" value="Unassembled WGS sequence"/>
</dbReference>
<organism evidence="1 2">
    <name type="scientific">Hypsizygus marmoreus</name>
    <name type="common">White beech mushroom</name>
    <name type="synonym">Agaricus marmoreus</name>
    <dbReference type="NCBI Taxonomy" id="39966"/>
    <lineage>
        <taxon>Eukaryota</taxon>
        <taxon>Fungi</taxon>
        <taxon>Dikarya</taxon>
        <taxon>Basidiomycota</taxon>
        <taxon>Agaricomycotina</taxon>
        <taxon>Agaricomycetes</taxon>
        <taxon>Agaricomycetidae</taxon>
        <taxon>Agaricales</taxon>
        <taxon>Tricholomatineae</taxon>
        <taxon>Lyophyllaceae</taxon>
        <taxon>Hypsizygus</taxon>
    </lineage>
</organism>
<evidence type="ECO:0000313" key="1">
    <source>
        <dbReference type="EMBL" id="RDB29996.1"/>
    </source>
</evidence>
<dbReference type="InParanoid" id="A0A369KGG1"/>
<dbReference type="EMBL" id="LUEZ02000009">
    <property type="protein sequence ID" value="RDB29996.1"/>
    <property type="molecule type" value="Genomic_DNA"/>
</dbReference>
<reference evidence="1" key="1">
    <citation type="submission" date="2018-04" db="EMBL/GenBank/DDBJ databases">
        <title>Whole genome sequencing of Hypsizygus marmoreus.</title>
        <authorList>
            <person name="Choi I.-G."/>
            <person name="Min B."/>
            <person name="Kim J.-G."/>
            <person name="Kim S."/>
            <person name="Oh Y.-L."/>
            <person name="Kong W.-S."/>
            <person name="Park H."/>
            <person name="Jeong J."/>
            <person name="Song E.-S."/>
        </authorList>
    </citation>
    <scope>NUCLEOTIDE SEQUENCE [LARGE SCALE GENOMIC DNA]</scope>
    <source>
        <strain evidence="1">51987-8</strain>
    </source>
</reference>
<gene>
    <name evidence="1" type="ORF">Hypma_013773</name>
</gene>
<dbReference type="AlphaFoldDB" id="A0A369KGG1"/>
<name>A0A369KGG1_HYPMA</name>
<accession>A0A369KGG1</accession>